<comment type="caution">
    <text evidence="1">The sequence shown here is derived from an EMBL/GenBank/DDBJ whole genome shotgun (WGS) entry which is preliminary data.</text>
</comment>
<dbReference type="EMBL" id="CM047907">
    <property type="protein sequence ID" value="KAJ0083635.1"/>
    <property type="molecule type" value="Genomic_DNA"/>
</dbReference>
<protein>
    <submittedName>
        <fullName evidence="1">Uncharacterized protein</fullName>
    </submittedName>
</protein>
<name>A0ACC1A9K2_9ROSI</name>
<evidence type="ECO:0000313" key="1">
    <source>
        <dbReference type="EMBL" id="KAJ0083635.1"/>
    </source>
</evidence>
<accession>A0ACC1A9K2</accession>
<sequence>MAETKQNIVMFPYMGQGHIIPLLALALRIEKTNKYTITFVNTPLNIKKLTSSLPPNSSIHLLELPFNSSDHGLPPDAENMDSLPYHHFITLFRASMSLKPHFRKLVSNLIHERNGEKPVCIISDMFLGWCKEIAQEFGIFHAIFISCSAFGSACYYSLWLNLPHRNTDSDEFMLPDFPEASTFHVTQLSEVLRVADASDPTTAFQRKELISPWSKVDGILFNTVEEIDKLGLMYFSRKLGRQVWPIGPVLLAPGSQARSRRDFGISPEECKKWLDKKPSCSVLYVSFGSQNTISPSNMIQMAMALEACGKFFIWVVRPPIGFDINSEFKANEWLPEGFEKRIKDSGRGLLVHKWAPQVEILSHKSLSAFLSHCGWNSLVEALSYGVPIVGWPLVAEQFYNVKLLEKEIGVCVEVARGRSCEVFHEEIVAKIEMVMNESEKGKEIRKKALEVKEIIKNALKDEENFMGSSMKAMDQFLDACINENKKIQP</sequence>
<organism evidence="1 2">
    <name type="scientific">Pistacia atlantica</name>
    <dbReference type="NCBI Taxonomy" id="434234"/>
    <lineage>
        <taxon>Eukaryota</taxon>
        <taxon>Viridiplantae</taxon>
        <taxon>Streptophyta</taxon>
        <taxon>Embryophyta</taxon>
        <taxon>Tracheophyta</taxon>
        <taxon>Spermatophyta</taxon>
        <taxon>Magnoliopsida</taxon>
        <taxon>eudicotyledons</taxon>
        <taxon>Gunneridae</taxon>
        <taxon>Pentapetalae</taxon>
        <taxon>rosids</taxon>
        <taxon>malvids</taxon>
        <taxon>Sapindales</taxon>
        <taxon>Anacardiaceae</taxon>
        <taxon>Pistacia</taxon>
    </lineage>
</organism>
<evidence type="ECO:0000313" key="2">
    <source>
        <dbReference type="Proteomes" id="UP001164250"/>
    </source>
</evidence>
<proteinExistence type="predicted"/>
<dbReference type="Proteomes" id="UP001164250">
    <property type="component" value="Chromosome 11"/>
</dbReference>
<reference evidence="2" key="1">
    <citation type="journal article" date="2023" name="G3 (Bethesda)">
        <title>Genome assembly and association tests identify interacting loci associated with vigor, precocity, and sex in interspecific pistachio rootstocks.</title>
        <authorList>
            <person name="Palmer W."/>
            <person name="Jacygrad E."/>
            <person name="Sagayaradj S."/>
            <person name="Cavanaugh K."/>
            <person name="Han R."/>
            <person name="Bertier L."/>
            <person name="Beede B."/>
            <person name="Kafkas S."/>
            <person name="Golino D."/>
            <person name="Preece J."/>
            <person name="Michelmore R."/>
        </authorList>
    </citation>
    <scope>NUCLEOTIDE SEQUENCE [LARGE SCALE GENOMIC DNA]</scope>
</reference>
<keyword evidence="2" id="KW-1185">Reference proteome</keyword>
<gene>
    <name evidence="1" type="ORF">Patl1_29814</name>
</gene>